<evidence type="ECO:0000259" key="3">
    <source>
        <dbReference type="SMART" id="SM01017"/>
    </source>
</evidence>
<proteinExistence type="inferred from homology"/>
<dbReference type="Gene3D" id="2.60.40.640">
    <property type="match status" value="2"/>
</dbReference>
<gene>
    <name evidence="4" type="ORF">ACJMK2_018573</name>
</gene>
<evidence type="ECO:0000313" key="4">
    <source>
        <dbReference type="EMBL" id="KAL3847674.1"/>
    </source>
</evidence>
<evidence type="ECO:0000256" key="1">
    <source>
        <dbReference type="ARBA" id="ARBA00005298"/>
    </source>
</evidence>
<dbReference type="SUPFAM" id="SSF81296">
    <property type="entry name" value="E set domains"/>
    <property type="match status" value="2"/>
</dbReference>
<reference evidence="4 5" key="1">
    <citation type="submission" date="2024-11" db="EMBL/GenBank/DDBJ databases">
        <title>Chromosome-level genome assembly of the freshwater bivalve Anodonta woodiana.</title>
        <authorList>
            <person name="Chen X."/>
        </authorList>
    </citation>
    <scope>NUCLEOTIDE SEQUENCE [LARGE SCALE GENOMIC DNA]</scope>
    <source>
        <strain evidence="4">MN2024</strain>
        <tissue evidence="4">Gills</tissue>
    </source>
</reference>
<organism evidence="4 5">
    <name type="scientific">Sinanodonta woodiana</name>
    <name type="common">Chinese pond mussel</name>
    <name type="synonym">Anodonta woodiana</name>
    <dbReference type="NCBI Taxonomy" id="1069815"/>
    <lineage>
        <taxon>Eukaryota</taxon>
        <taxon>Metazoa</taxon>
        <taxon>Spiralia</taxon>
        <taxon>Lophotrochozoa</taxon>
        <taxon>Mollusca</taxon>
        <taxon>Bivalvia</taxon>
        <taxon>Autobranchia</taxon>
        <taxon>Heteroconchia</taxon>
        <taxon>Palaeoheterodonta</taxon>
        <taxon>Unionida</taxon>
        <taxon>Unionoidea</taxon>
        <taxon>Unionidae</taxon>
        <taxon>Unioninae</taxon>
        <taxon>Sinanodonta</taxon>
    </lineage>
</organism>
<dbReference type="SMART" id="SM01017">
    <property type="entry name" value="Arrestin_C"/>
    <property type="match status" value="1"/>
</dbReference>
<comment type="similarity">
    <text evidence="1">Belongs to the arrestin family.</text>
</comment>
<dbReference type="Pfam" id="PF02752">
    <property type="entry name" value="Arrestin_C"/>
    <property type="match status" value="1"/>
</dbReference>
<dbReference type="InterPro" id="IPR011022">
    <property type="entry name" value="Arrestin_C-like"/>
</dbReference>
<name>A0ABD3UDU3_SINWO</name>
<accession>A0ABD3UDU3</accession>
<dbReference type="EMBL" id="JBJQND010000016">
    <property type="protein sequence ID" value="KAL3847674.1"/>
    <property type="molecule type" value="Genomic_DNA"/>
</dbReference>
<dbReference type="Proteomes" id="UP001634394">
    <property type="component" value="Unassembled WGS sequence"/>
</dbReference>
<dbReference type="InterPro" id="IPR014756">
    <property type="entry name" value="Ig_E-set"/>
</dbReference>
<feature type="compositionally biased region" description="Basic and acidic residues" evidence="2">
    <location>
        <begin position="386"/>
        <end position="402"/>
    </location>
</feature>
<dbReference type="PANTHER" id="PTHR11188:SF144">
    <property type="entry name" value="ARRESTIN C-TERMINAL-LIKE DOMAIN-CONTAINING PROTEIN"/>
    <property type="match status" value="1"/>
</dbReference>
<feature type="region of interest" description="Disordered" evidence="2">
    <location>
        <begin position="373"/>
        <end position="437"/>
    </location>
</feature>
<feature type="region of interest" description="Disordered" evidence="2">
    <location>
        <begin position="703"/>
        <end position="724"/>
    </location>
</feature>
<dbReference type="PANTHER" id="PTHR11188">
    <property type="entry name" value="ARRESTIN DOMAIN CONTAINING PROTEIN"/>
    <property type="match status" value="1"/>
</dbReference>
<keyword evidence="5" id="KW-1185">Reference proteome</keyword>
<comment type="caution">
    <text evidence="4">The sequence shown here is derived from an EMBL/GenBank/DDBJ whole genome shotgun (WGS) entry which is preliminary data.</text>
</comment>
<feature type="domain" description="Arrestin C-terminal-like" evidence="3">
    <location>
        <begin position="175"/>
        <end position="307"/>
    </location>
</feature>
<evidence type="ECO:0000256" key="2">
    <source>
        <dbReference type="SAM" id="MobiDB-lite"/>
    </source>
</evidence>
<dbReference type="InterPro" id="IPR014752">
    <property type="entry name" value="Arrestin-like_C"/>
</dbReference>
<dbReference type="AlphaFoldDB" id="A0ABD3UDU3"/>
<dbReference type="InterPro" id="IPR011021">
    <property type="entry name" value="Arrestin-like_N"/>
</dbReference>
<feature type="compositionally biased region" description="Polar residues" evidence="2">
    <location>
        <begin position="712"/>
        <end position="724"/>
    </location>
</feature>
<sequence>MPAVQNIALSLTGDREAYHPGDTVCGVWIVDVVEPLTIRAVRLSIHGAAYTKWSGGYKNREDYIGYETFVNMMATVFGKKVNESGPDVTLPAGRHAYEFRFVLPTGALPSSFEGYYGSIRYWLMLEIDRPLFRFNVRRYKPITVLDKIDTNAAYFQNPCQAETSAKISKVFVLGDSGTATLSARTNRNAYCPGEFIMLNLMANNQSQKDLGAVKATLIQRVQYMANAETKYKDTVISSVSGKDLKQGEKRVWTNQPLHTMAIPPTTMPRTCQIIVVSYFVNVCLEVPLLSGGDIILHLPITIGSVPQRQLKPQTAPSAVPNFEIDASSALTYTMCNKGFSIFTHGDQPRFPNLQYTPMCTYVPNYKYKPHGIPTQKGAKVTQGQESFRETKLLSQPENKKELPLSQPRVSPMVLPSAPPLDYSGDGKDEPPPSYEDAVSPYLEEDVKDNEDEENDEANPVCANIIMRFSDEALKQFRSKVRSQMNALRSHNGTLLGLAPQVIVQNGSWLPRTAVAVFTFPDTDSAKDWFSEFSSASDFHKLQLNDAVLGTSPEQVQCEKPLFSLMVMKLNKNATTDAHLKEVNKHAPAASIIRKAHGGVAVMSRTKQLECLFGSWDPEDVIAATQWTSMAVREKYKAALPLDKAYEQFRKLYLKTYQVKASVTIQSEDLSYYQEMDEDNESVCGGGNDVSKLSSSINIPEYDMAKSCGEGTSAEQNSNEQEQAT</sequence>
<protein>
    <recommendedName>
        <fullName evidence="3">Arrestin C-terminal-like domain-containing protein</fullName>
    </recommendedName>
</protein>
<dbReference type="InterPro" id="IPR050357">
    <property type="entry name" value="Arrestin_domain-protein"/>
</dbReference>
<dbReference type="Pfam" id="PF00339">
    <property type="entry name" value="Arrestin_N"/>
    <property type="match status" value="1"/>
</dbReference>
<evidence type="ECO:0000313" key="5">
    <source>
        <dbReference type="Proteomes" id="UP001634394"/>
    </source>
</evidence>